<keyword evidence="6" id="KW-1185">Reference proteome</keyword>
<keyword evidence="3" id="KW-1133">Transmembrane helix</keyword>
<feature type="signal peptide" evidence="4">
    <location>
        <begin position="1"/>
        <end position="21"/>
    </location>
</feature>
<evidence type="ECO:0000313" key="5">
    <source>
        <dbReference type="EMBL" id="KAL3830125.1"/>
    </source>
</evidence>
<evidence type="ECO:0000313" key="6">
    <source>
        <dbReference type="Proteomes" id="UP001634393"/>
    </source>
</evidence>
<keyword evidence="3" id="KW-0812">Transmembrane</keyword>
<dbReference type="PANTHER" id="PTHR34360:SF1">
    <property type="entry name" value="OS08G0519400 PROTEIN"/>
    <property type="match status" value="1"/>
</dbReference>
<feature type="transmembrane region" description="Helical" evidence="3">
    <location>
        <begin position="392"/>
        <end position="412"/>
    </location>
</feature>
<sequence length="441" mass="51570">MAFLPFSLLLSFILFAELTSAEPALLSRDAVVLQDHDFAALHSKAAELELHQLKSRISSLEIGIEEKIGELQRQDGSIKQLEKVIEEKLSSLVSLQSSEKGSLDEKKRMGEVKRRVNELEKQIVNLKKEIESQDKKKDELEARANVAEKKIEGLNLKFENLRRINDEQKLKMHKAQHALQVAEEEMLKAKLEASSVTKQLNEVHLALLPQWLSAHLVHFQSFVKTHWNEHARPALDLTIQKVLERKSEVEEWLQPHFETFRTKLFPIIKEHYKAFVDDFNPLMQSVSTQVIYYYNVTQSTIEPHMVKMLEIMDPYFQEAKMFTKPHIDQVSVIAKPHLHKARLFFKQYSSIVVHYHRKISKNFRIYHSLVQATLYETLNSYELTKPFARGELVWVMASVLMALPVIVLFRILPPRKEPKKHRRSTRTSHTRRRTKRVHLDK</sequence>
<dbReference type="AlphaFoldDB" id="A0ABD3T0M3"/>
<keyword evidence="1" id="KW-0175">Coiled coil</keyword>
<name>A0ABD3T0M3_9LAMI</name>
<feature type="chain" id="PRO_5044849346" evidence="4">
    <location>
        <begin position="22"/>
        <end position="441"/>
    </location>
</feature>
<keyword evidence="4" id="KW-0732">Signal</keyword>
<dbReference type="SUPFAM" id="SSF57997">
    <property type="entry name" value="Tropomyosin"/>
    <property type="match status" value="1"/>
</dbReference>
<dbReference type="Proteomes" id="UP001634393">
    <property type="component" value="Unassembled WGS sequence"/>
</dbReference>
<gene>
    <name evidence="5" type="ORF">ACJIZ3_018927</name>
</gene>
<feature type="region of interest" description="Disordered" evidence="2">
    <location>
        <begin position="417"/>
        <end position="441"/>
    </location>
</feature>
<comment type="caution">
    <text evidence="5">The sequence shown here is derived from an EMBL/GenBank/DDBJ whole genome shotgun (WGS) entry which is preliminary data.</text>
</comment>
<feature type="coiled-coil region" evidence="1">
    <location>
        <begin position="102"/>
        <end position="199"/>
    </location>
</feature>
<evidence type="ECO:0000256" key="3">
    <source>
        <dbReference type="SAM" id="Phobius"/>
    </source>
</evidence>
<dbReference type="EMBL" id="JBJXBP010000005">
    <property type="protein sequence ID" value="KAL3830125.1"/>
    <property type="molecule type" value="Genomic_DNA"/>
</dbReference>
<proteinExistence type="predicted"/>
<dbReference type="SUPFAM" id="SSF58113">
    <property type="entry name" value="Apolipoprotein A-I"/>
    <property type="match status" value="1"/>
</dbReference>
<evidence type="ECO:0000256" key="2">
    <source>
        <dbReference type="SAM" id="MobiDB-lite"/>
    </source>
</evidence>
<protein>
    <submittedName>
        <fullName evidence="5">Uncharacterized protein</fullName>
    </submittedName>
</protein>
<dbReference type="PANTHER" id="PTHR34360">
    <property type="entry name" value="OS08G0519400 PROTEIN"/>
    <property type="match status" value="1"/>
</dbReference>
<reference evidence="5 6" key="1">
    <citation type="submission" date="2024-12" db="EMBL/GenBank/DDBJ databases">
        <title>The unique morphological basis and parallel evolutionary history of personate flowers in Penstemon.</title>
        <authorList>
            <person name="Depatie T.H."/>
            <person name="Wessinger C.A."/>
        </authorList>
    </citation>
    <scope>NUCLEOTIDE SEQUENCE [LARGE SCALE GENOMIC DNA]</scope>
    <source>
        <strain evidence="5">WTNN_2</strain>
        <tissue evidence="5">Leaf</tissue>
    </source>
</reference>
<keyword evidence="3" id="KW-0472">Membrane</keyword>
<organism evidence="5 6">
    <name type="scientific">Penstemon smallii</name>
    <dbReference type="NCBI Taxonomy" id="265156"/>
    <lineage>
        <taxon>Eukaryota</taxon>
        <taxon>Viridiplantae</taxon>
        <taxon>Streptophyta</taxon>
        <taxon>Embryophyta</taxon>
        <taxon>Tracheophyta</taxon>
        <taxon>Spermatophyta</taxon>
        <taxon>Magnoliopsida</taxon>
        <taxon>eudicotyledons</taxon>
        <taxon>Gunneridae</taxon>
        <taxon>Pentapetalae</taxon>
        <taxon>asterids</taxon>
        <taxon>lamiids</taxon>
        <taxon>Lamiales</taxon>
        <taxon>Plantaginaceae</taxon>
        <taxon>Cheloneae</taxon>
        <taxon>Penstemon</taxon>
    </lineage>
</organism>
<evidence type="ECO:0000256" key="4">
    <source>
        <dbReference type="SAM" id="SignalP"/>
    </source>
</evidence>
<evidence type="ECO:0000256" key="1">
    <source>
        <dbReference type="SAM" id="Coils"/>
    </source>
</evidence>
<accession>A0ABD3T0M3</accession>